<comment type="caution">
    <text evidence="2">The sequence shown here is derived from an EMBL/GenBank/DDBJ whole genome shotgun (WGS) entry which is preliminary data.</text>
</comment>
<evidence type="ECO:0000313" key="3">
    <source>
        <dbReference type="Proteomes" id="UP001172102"/>
    </source>
</evidence>
<organism evidence="2 3">
    <name type="scientific">Lasiosphaeris hirsuta</name>
    <dbReference type="NCBI Taxonomy" id="260670"/>
    <lineage>
        <taxon>Eukaryota</taxon>
        <taxon>Fungi</taxon>
        <taxon>Dikarya</taxon>
        <taxon>Ascomycota</taxon>
        <taxon>Pezizomycotina</taxon>
        <taxon>Sordariomycetes</taxon>
        <taxon>Sordariomycetidae</taxon>
        <taxon>Sordariales</taxon>
        <taxon>Lasiosphaeriaceae</taxon>
        <taxon>Lasiosphaeris</taxon>
    </lineage>
</organism>
<gene>
    <name evidence="2" type="ORF">B0H67DRAFT_681209</name>
</gene>
<keyword evidence="3" id="KW-1185">Reference proteome</keyword>
<name>A0AA40B1P5_9PEZI</name>
<accession>A0AA40B1P5</accession>
<evidence type="ECO:0000313" key="2">
    <source>
        <dbReference type="EMBL" id="KAK0725999.1"/>
    </source>
</evidence>
<evidence type="ECO:0000256" key="1">
    <source>
        <dbReference type="SAM" id="MobiDB-lite"/>
    </source>
</evidence>
<protein>
    <submittedName>
        <fullName evidence="2">Uncharacterized protein</fullName>
    </submittedName>
</protein>
<dbReference type="EMBL" id="JAUKUA010000002">
    <property type="protein sequence ID" value="KAK0725999.1"/>
    <property type="molecule type" value="Genomic_DNA"/>
</dbReference>
<feature type="region of interest" description="Disordered" evidence="1">
    <location>
        <begin position="1"/>
        <end position="37"/>
    </location>
</feature>
<proteinExistence type="predicted"/>
<dbReference type="Proteomes" id="UP001172102">
    <property type="component" value="Unassembled WGS sequence"/>
</dbReference>
<dbReference type="AlphaFoldDB" id="A0AA40B1P5"/>
<sequence length="515" mass="56822">MDASNKQPSPAPPVAGLGGGTNLNHAEEPEAADPVQGAKVAAGPELKISDLLSDLLSEMKESNRLLRALATRRNEADGVIAATALPPIQKPEIGNPAQVERQFDAPAALSPTVRLVGGEEELKGVLIRLIDQFTKAVVDLDEQHATSFRNNFFFYLYQPYTAFSTRSREFGHTPRHMSLDYLSLICNIMIAMGMDHGVAIRSLRSFFEGLPASPRQPLSSALGDATTRRYYFHHVRFFAPSRTTHVGSAISDPGVTYQRVDGFLESLGAESHLFEGHRITIVCSASLNSDSITANKNRNSLFIMVLEDITMGDADCYPVEFLSWKDRGFSVVGANAPHHLLQATLQAALGVWANRWIKALDSPNNLVSTEVSTNSNFQISGVYFKTLLILRMFAQVIQRTRKDVESFNPQAMPSPHALPLTSPGSDPTADATLMANWAILWVSHLQKEEYFLKRIADKTEEVKSLRDGLFNATSLREASRSTTMNRYFIVFTIMTSPLPPAQSRRGRSIPLPLHT</sequence>
<reference evidence="2" key="1">
    <citation type="submission" date="2023-06" db="EMBL/GenBank/DDBJ databases">
        <title>Genome-scale phylogeny and comparative genomics of the fungal order Sordariales.</title>
        <authorList>
            <consortium name="Lawrence Berkeley National Laboratory"/>
            <person name="Hensen N."/>
            <person name="Bonometti L."/>
            <person name="Westerberg I."/>
            <person name="Brannstrom I.O."/>
            <person name="Guillou S."/>
            <person name="Cros-Aarteil S."/>
            <person name="Calhoun S."/>
            <person name="Haridas S."/>
            <person name="Kuo A."/>
            <person name="Mondo S."/>
            <person name="Pangilinan J."/>
            <person name="Riley R."/>
            <person name="Labutti K."/>
            <person name="Andreopoulos B."/>
            <person name="Lipzen A."/>
            <person name="Chen C."/>
            <person name="Yanf M."/>
            <person name="Daum C."/>
            <person name="Ng V."/>
            <person name="Clum A."/>
            <person name="Steindorff A."/>
            <person name="Ohm R."/>
            <person name="Martin F."/>
            <person name="Silar P."/>
            <person name="Natvig D."/>
            <person name="Lalanne C."/>
            <person name="Gautier V."/>
            <person name="Ament-Velasquez S.L."/>
            <person name="Kruys A."/>
            <person name="Hutchinson M.I."/>
            <person name="Powell A.J."/>
            <person name="Barry K."/>
            <person name="Miller A.N."/>
            <person name="Grigoriev I.V."/>
            <person name="Debuchy R."/>
            <person name="Gladieux P."/>
            <person name="Thoren M.H."/>
            <person name="Johannesson H."/>
        </authorList>
    </citation>
    <scope>NUCLEOTIDE SEQUENCE</scope>
    <source>
        <strain evidence="2">SMH4607-1</strain>
    </source>
</reference>